<dbReference type="EMBL" id="CP100355">
    <property type="protein sequence ID" value="UTF53217.1"/>
    <property type="molecule type" value="Genomic_DNA"/>
</dbReference>
<dbReference type="NCBIfam" id="NF041911">
    <property type="entry name" value="HVO_0649"/>
    <property type="match status" value="1"/>
</dbReference>
<dbReference type="InterPro" id="IPR049696">
    <property type="entry name" value="HVO_0649-like"/>
</dbReference>
<dbReference type="Proteomes" id="UP001056855">
    <property type="component" value="Chromosome"/>
</dbReference>
<dbReference type="KEGG" id="sawl:NGM29_15800"/>
<dbReference type="GeneID" id="73291540"/>
<gene>
    <name evidence="1" type="ORF">NGM29_15800</name>
</gene>
<name>A0A9E7SUU4_9EURY</name>
<evidence type="ECO:0008006" key="3">
    <source>
        <dbReference type="Google" id="ProtNLM"/>
    </source>
</evidence>
<proteinExistence type="predicted"/>
<keyword evidence="2" id="KW-1185">Reference proteome</keyword>
<protein>
    <recommendedName>
        <fullName evidence="3">Small CPxCG-related zinc finger protein</fullName>
    </recommendedName>
</protein>
<evidence type="ECO:0000313" key="2">
    <source>
        <dbReference type="Proteomes" id="UP001056855"/>
    </source>
</evidence>
<reference evidence="1" key="1">
    <citation type="submission" date="2022-06" db="EMBL/GenBank/DDBJ databases">
        <title>Diverse halophilic archaea isolated from saline environments.</title>
        <authorList>
            <person name="Cui H.-L."/>
        </authorList>
    </citation>
    <scope>NUCLEOTIDE SEQUENCE</scope>
    <source>
        <strain evidence="1">WLHS1</strain>
    </source>
</reference>
<organism evidence="1 2">
    <name type="scientific">Natronosalvus rutilus</name>
    <dbReference type="NCBI Taxonomy" id="2953753"/>
    <lineage>
        <taxon>Archaea</taxon>
        <taxon>Methanobacteriati</taxon>
        <taxon>Methanobacteriota</taxon>
        <taxon>Stenosarchaea group</taxon>
        <taxon>Halobacteria</taxon>
        <taxon>Halobacteriales</taxon>
        <taxon>Natrialbaceae</taxon>
        <taxon>Natronosalvus</taxon>
    </lineage>
</organism>
<dbReference type="RefSeq" id="WP_254157481.1">
    <property type="nucleotide sequence ID" value="NZ_CP100355.1"/>
</dbReference>
<dbReference type="AlphaFoldDB" id="A0A9E7SUU4"/>
<accession>A0A9E7SUU4</accession>
<evidence type="ECO:0000313" key="1">
    <source>
        <dbReference type="EMBL" id="UTF53217.1"/>
    </source>
</evidence>
<sequence>MSIQRSRSPFERLRQRLDRTSARCRECGYDGDDAGWHVTTSGRSVHYRFVCPSCAGVETREVRLESPRR</sequence>